<evidence type="ECO:0000313" key="4">
    <source>
        <dbReference type="Proteomes" id="UP000093807"/>
    </source>
</evidence>
<feature type="compositionally biased region" description="Basic and acidic residues" evidence="1">
    <location>
        <begin position="896"/>
        <end position="907"/>
    </location>
</feature>
<keyword evidence="2" id="KW-0472">Membrane</keyword>
<protein>
    <submittedName>
        <fullName evidence="3">Uncharacterized protein</fullName>
    </submittedName>
</protein>
<dbReference type="PANTHER" id="PTHR30441:SF8">
    <property type="entry name" value="DUF748 DOMAIN-CONTAINING PROTEIN"/>
    <property type="match status" value="1"/>
</dbReference>
<evidence type="ECO:0000256" key="1">
    <source>
        <dbReference type="SAM" id="MobiDB-lite"/>
    </source>
</evidence>
<accession>A0A199XPF4</accession>
<gene>
    <name evidence="3" type="ORF">FLB_25380</name>
</gene>
<dbReference type="PANTHER" id="PTHR30441">
    <property type="entry name" value="DUF748 DOMAIN-CONTAINING PROTEIN"/>
    <property type="match status" value="1"/>
</dbReference>
<feature type="region of interest" description="Disordered" evidence="1">
    <location>
        <begin position="896"/>
        <end position="918"/>
    </location>
</feature>
<keyword evidence="4" id="KW-1185">Reference proteome</keyword>
<evidence type="ECO:0000313" key="3">
    <source>
        <dbReference type="EMBL" id="OAZ03292.1"/>
    </source>
</evidence>
<comment type="caution">
    <text evidence="3">The sequence shown here is derived from an EMBL/GenBank/DDBJ whole genome shotgun (WGS) entry which is preliminary data.</text>
</comment>
<feature type="compositionally biased region" description="Acidic residues" evidence="1">
    <location>
        <begin position="908"/>
        <end position="918"/>
    </location>
</feature>
<dbReference type="EMBL" id="JMTM01000065">
    <property type="protein sequence ID" value="OAZ03292.1"/>
    <property type="molecule type" value="Genomic_DNA"/>
</dbReference>
<dbReference type="GO" id="GO:0005886">
    <property type="term" value="C:plasma membrane"/>
    <property type="evidence" value="ECO:0007669"/>
    <property type="project" value="TreeGrafter"/>
</dbReference>
<sequence length="918" mass="103399">MAIDKKNIFFKTVKYLGIAFGSILVVMFLTPIIFSDTIKEEVKKYANTKLEAELNYGDANLSFFKHFPSLTLTLNDVNLNGSIPFEKEKFVSAKEIAFGIDVTSLLFGKAVDIDQIILTEGNINVKVDKNGQPNYNVYKGNENKAKEKDKQSSTSLQLEKIEIINSKVVFDDQSAAIHLDFFNFNYTGKGDLSSNLFDLYSKIEISKMNFIYANEPYLMNKKVEGDLITKVNINSLSFIFEENNLNINKLLVDFKGKFDFLKDGYNIDFNIKSKDSELYDLINAFPPKFITWLEKTEIKGKTDLLLTLKGKYIASQKIAPDLHLDLKIKDGFVNYNKSKFPVSNLNLDFGAKLQSLDPNQLLLDVNGISLNIEKEYVKAKWHSKGVENIELNGELYSFIDLEKLNNALGIPNLTVKGLLTGKGTMNGTYNAKNNSFPIADIAIDLKNGFIQTEYYPNPITNINCNTTIKNQKGSIDDLKVKLQPASFTFEQEPFTVEANLENFKDLTYDVKAKGVLNISKIYKVFSQKGLDVDGYIKTDLALKGKQSDAEKGNYNKLNNKGTLEVRNIAIASSYLPKKLLIKEGVFKFNQDKMSFNTFLASYSQSDFKLNGYLKNVFNFLSPRKGTLKGAFTLQSKYINADEFMNSVETNTAATNSTKEKPNKTTTSTGVIIIPKNLDVQFKAIAQKVDFQELHLTNANGNLKMKNGKLYLQNTNFNLIGCQVGMNALYESLTTKKALFEYEIKATDFDIKRAYKEVKIFREMASAAEKAQGIVSLDYKLKGRLNANMEPVLPSLVGNGVLSVKDIKLYGMKMFNVVGSQTNHDKMKNPELSKVDIKSSIKNNIMTIERFKFKFAGFRPRIEGTTSLDGRLNLKMRLGLPPFGLFGIPITVTGNKDNPKIKIGRETQDLEETEDKETE</sequence>
<proteinExistence type="predicted"/>
<dbReference type="Proteomes" id="UP000093807">
    <property type="component" value="Unassembled WGS sequence"/>
</dbReference>
<name>A0A199XPF4_9FLAO</name>
<dbReference type="AlphaFoldDB" id="A0A199XPF4"/>
<dbReference type="InterPro" id="IPR052894">
    <property type="entry name" value="AsmA-related"/>
</dbReference>
<organism evidence="3 4">
    <name type="scientific">Flavobacterium succinicans</name>
    <dbReference type="NCBI Taxonomy" id="29536"/>
    <lineage>
        <taxon>Bacteria</taxon>
        <taxon>Pseudomonadati</taxon>
        <taxon>Bacteroidota</taxon>
        <taxon>Flavobacteriia</taxon>
        <taxon>Flavobacteriales</taxon>
        <taxon>Flavobacteriaceae</taxon>
        <taxon>Flavobacterium</taxon>
    </lineage>
</organism>
<dbReference type="PATRIC" id="fig|29536.5.peg.2638"/>
<keyword evidence="2" id="KW-1133">Transmembrane helix</keyword>
<reference evidence="3 4" key="1">
    <citation type="submission" date="2016-06" db="EMBL/GenBank/DDBJ databases">
        <title>Draft genome sequence of Flavobacterium succinicans strain DD5b.</title>
        <authorList>
            <person name="Poehlein A."/>
            <person name="Daniel R."/>
            <person name="Simeonova D.D."/>
        </authorList>
    </citation>
    <scope>NUCLEOTIDE SEQUENCE [LARGE SCALE GENOMIC DNA]</scope>
    <source>
        <strain evidence="3 4">DD5b</strain>
    </source>
</reference>
<feature type="transmembrane region" description="Helical" evidence="2">
    <location>
        <begin position="12"/>
        <end position="34"/>
    </location>
</feature>
<dbReference type="GO" id="GO:0090313">
    <property type="term" value="P:regulation of protein targeting to membrane"/>
    <property type="evidence" value="ECO:0007669"/>
    <property type="project" value="TreeGrafter"/>
</dbReference>
<dbReference type="OrthoDB" id="596403at2"/>
<dbReference type="RefSeq" id="WP_064716286.1">
    <property type="nucleotide sequence ID" value="NZ_JMTM01000065.1"/>
</dbReference>
<evidence type="ECO:0000256" key="2">
    <source>
        <dbReference type="SAM" id="Phobius"/>
    </source>
</evidence>
<keyword evidence="2" id="KW-0812">Transmembrane</keyword>